<dbReference type="EMBL" id="AZGZ01000002">
    <property type="protein sequence ID" value="KZZ97176.1"/>
    <property type="molecule type" value="Genomic_DNA"/>
</dbReference>
<keyword evidence="2" id="KW-0805">Transcription regulation</keyword>
<evidence type="ECO:0000256" key="4">
    <source>
        <dbReference type="ARBA" id="ARBA00023242"/>
    </source>
</evidence>
<organism evidence="6 7">
    <name type="scientific">Ascosphaera apis ARSEF 7405</name>
    <dbReference type="NCBI Taxonomy" id="392613"/>
    <lineage>
        <taxon>Eukaryota</taxon>
        <taxon>Fungi</taxon>
        <taxon>Dikarya</taxon>
        <taxon>Ascomycota</taxon>
        <taxon>Pezizomycotina</taxon>
        <taxon>Eurotiomycetes</taxon>
        <taxon>Eurotiomycetidae</taxon>
        <taxon>Onygenales</taxon>
        <taxon>Ascosphaeraceae</taxon>
        <taxon>Ascosphaera</taxon>
    </lineage>
</organism>
<evidence type="ECO:0000313" key="6">
    <source>
        <dbReference type="EMBL" id="KZZ97176.1"/>
    </source>
</evidence>
<keyword evidence="7" id="KW-1185">Reference proteome</keyword>
<dbReference type="GO" id="GO:0003713">
    <property type="term" value="F:transcription coactivator activity"/>
    <property type="evidence" value="ECO:0007669"/>
    <property type="project" value="TreeGrafter"/>
</dbReference>
<dbReference type="OrthoDB" id="10264870at2759"/>
<sequence length="264" mass="29732">MQADPVALDGDPLALPASAHKPALQQAPSHSKHMKTVAPVPRLDYEPIYTDLKAAVGSDWASYKESVTLFLLGYLNQREFSSRVDHILLASPKTTRLHNHFICAIISNLTRELPDHGVASWVSANDKPSAVSKPVTGDATERRLKTEVMQLQSKDRRRLKAVPKAEHDTHQLSVEHWQKALPIRFPDQIPTNTGKLSRTNWEVEVRKRYDQRLASEIGEFPDAETIRSRMVPICYEESIVEGPSDSCASDQNEWSIRNHQQGDD</sequence>
<dbReference type="Proteomes" id="UP000242877">
    <property type="component" value="Unassembled WGS sequence"/>
</dbReference>
<protein>
    <submittedName>
        <fullName evidence="6">Uncharacterized protein</fullName>
    </submittedName>
</protein>
<keyword evidence="4" id="KW-0539">Nucleus</keyword>
<dbReference type="AlphaFoldDB" id="A0A168CYX7"/>
<dbReference type="GO" id="GO:0005634">
    <property type="term" value="C:nucleus"/>
    <property type="evidence" value="ECO:0007669"/>
    <property type="project" value="UniProtKB-SubCell"/>
</dbReference>
<comment type="caution">
    <text evidence="6">The sequence shown here is derived from an EMBL/GenBank/DDBJ whole genome shotgun (WGS) entry which is preliminary data.</text>
</comment>
<reference evidence="6 7" key="1">
    <citation type="journal article" date="2016" name="Genome Biol. Evol.">
        <title>Divergent and convergent evolution of fungal pathogenicity.</title>
        <authorList>
            <person name="Shang Y."/>
            <person name="Xiao G."/>
            <person name="Zheng P."/>
            <person name="Cen K."/>
            <person name="Zhan S."/>
            <person name="Wang C."/>
        </authorList>
    </citation>
    <scope>NUCLEOTIDE SEQUENCE [LARGE SCALE GENOMIC DNA]</scope>
    <source>
        <strain evidence="6 7">ARSEF 7405</strain>
    </source>
</reference>
<feature type="region of interest" description="Disordered" evidence="5">
    <location>
        <begin position="241"/>
        <end position="264"/>
    </location>
</feature>
<evidence type="ECO:0000256" key="2">
    <source>
        <dbReference type="ARBA" id="ARBA00023015"/>
    </source>
</evidence>
<dbReference type="PANTHER" id="PTHR21277:SF5">
    <property type="entry name" value="TRANSCRIPTIONAL ADAPTER 1"/>
    <property type="match status" value="1"/>
</dbReference>
<dbReference type="GO" id="GO:0006357">
    <property type="term" value="P:regulation of transcription by RNA polymerase II"/>
    <property type="evidence" value="ECO:0007669"/>
    <property type="project" value="TreeGrafter"/>
</dbReference>
<dbReference type="GO" id="GO:0000124">
    <property type="term" value="C:SAGA complex"/>
    <property type="evidence" value="ECO:0007669"/>
    <property type="project" value="TreeGrafter"/>
</dbReference>
<dbReference type="InterPro" id="IPR024738">
    <property type="entry name" value="Hfi1/Tada1"/>
</dbReference>
<evidence type="ECO:0000256" key="1">
    <source>
        <dbReference type="ARBA" id="ARBA00004123"/>
    </source>
</evidence>
<name>A0A168CYX7_9EURO</name>
<keyword evidence="3" id="KW-0804">Transcription</keyword>
<dbReference type="VEuPathDB" id="FungiDB:AAP_00819"/>
<evidence type="ECO:0000313" key="7">
    <source>
        <dbReference type="Proteomes" id="UP000242877"/>
    </source>
</evidence>
<accession>A0A168CYX7</accession>
<evidence type="ECO:0000256" key="3">
    <source>
        <dbReference type="ARBA" id="ARBA00023163"/>
    </source>
</evidence>
<comment type="subcellular location">
    <subcellularLocation>
        <location evidence="1">Nucleus</location>
    </subcellularLocation>
</comment>
<evidence type="ECO:0000256" key="5">
    <source>
        <dbReference type="SAM" id="MobiDB-lite"/>
    </source>
</evidence>
<dbReference type="Pfam" id="PF12767">
    <property type="entry name" value="SAGA-Tad1"/>
    <property type="match status" value="1"/>
</dbReference>
<feature type="compositionally biased region" description="Polar residues" evidence="5">
    <location>
        <begin position="246"/>
        <end position="264"/>
    </location>
</feature>
<dbReference type="PANTHER" id="PTHR21277">
    <property type="entry name" value="TRANSCRIPTIONAL ADAPTER 1"/>
    <property type="match status" value="1"/>
</dbReference>
<proteinExistence type="predicted"/>
<gene>
    <name evidence="6" type="ORF">AAP_00819</name>
</gene>